<protein>
    <submittedName>
        <fullName evidence="3">Nitric oxide reductase activation protein</fullName>
    </submittedName>
</protein>
<organism evidence="3 4">
    <name type="scientific">Mycolicibacterium vulneris</name>
    <dbReference type="NCBI Taxonomy" id="547163"/>
    <lineage>
        <taxon>Bacteria</taxon>
        <taxon>Bacillati</taxon>
        <taxon>Actinomycetota</taxon>
        <taxon>Actinomycetes</taxon>
        <taxon>Mycobacteriales</taxon>
        <taxon>Mycobacteriaceae</taxon>
        <taxon>Mycolicibacterium</taxon>
    </lineage>
</organism>
<dbReference type="OrthoDB" id="4641313at2"/>
<accession>A0A1X2KQS7</accession>
<feature type="compositionally biased region" description="Acidic residues" evidence="1">
    <location>
        <begin position="180"/>
        <end position="193"/>
    </location>
</feature>
<evidence type="ECO:0000313" key="4">
    <source>
        <dbReference type="Proteomes" id="UP000242320"/>
    </source>
</evidence>
<dbReference type="PANTHER" id="PTHR41248">
    <property type="entry name" value="NORD PROTEIN"/>
    <property type="match status" value="1"/>
</dbReference>
<dbReference type="EMBL" id="NCXM01000027">
    <property type="protein sequence ID" value="OSC24002.1"/>
    <property type="molecule type" value="Genomic_DNA"/>
</dbReference>
<dbReference type="Gene3D" id="3.40.50.410">
    <property type="entry name" value="von Willebrand factor, type A domain"/>
    <property type="match status" value="1"/>
</dbReference>
<dbReference type="SUPFAM" id="SSF53300">
    <property type="entry name" value="vWA-like"/>
    <property type="match status" value="1"/>
</dbReference>
<gene>
    <name evidence="3" type="ORF">B8W69_22545</name>
</gene>
<dbReference type="InterPro" id="IPR002035">
    <property type="entry name" value="VWF_A"/>
</dbReference>
<dbReference type="SMART" id="SM00327">
    <property type="entry name" value="VWA"/>
    <property type="match status" value="1"/>
</dbReference>
<evidence type="ECO:0000313" key="3">
    <source>
        <dbReference type="EMBL" id="OSC24002.1"/>
    </source>
</evidence>
<dbReference type="Proteomes" id="UP000242320">
    <property type="component" value="Unassembled WGS sequence"/>
</dbReference>
<dbReference type="InterPro" id="IPR036465">
    <property type="entry name" value="vWFA_dom_sf"/>
</dbReference>
<dbReference type="AlphaFoldDB" id="A0A1X2KQS7"/>
<reference evidence="3 4" key="1">
    <citation type="submission" date="2017-04" db="EMBL/GenBank/DDBJ databases">
        <title>The new phylogeny of genus Mycobacterium.</title>
        <authorList>
            <person name="Tortoli E."/>
            <person name="Trovato A."/>
            <person name="Cirillo D.M."/>
        </authorList>
    </citation>
    <scope>NUCLEOTIDE SEQUENCE [LARGE SCALE GENOMIC DNA]</scope>
    <source>
        <strain evidence="3 4">DSM 45247</strain>
    </source>
</reference>
<proteinExistence type="predicted"/>
<feature type="region of interest" description="Disordered" evidence="1">
    <location>
        <begin position="160"/>
        <end position="193"/>
    </location>
</feature>
<evidence type="ECO:0000256" key="1">
    <source>
        <dbReference type="SAM" id="MobiDB-lite"/>
    </source>
</evidence>
<comment type="caution">
    <text evidence="3">The sequence shown here is derived from an EMBL/GenBank/DDBJ whole genome shotgun (WGS) entry which is preliminary data.</text>
</comment>
<feature type="domain" description="VWFA" evidence="2">
    <location>
        <begin position="367"/>
        <end position="556"/>
    </location>
</feature>
<name>A0A1X2KQS7_9MYCO</name>
<dbReference type="Pfam" id="PF13519">
    <property type="entry name" value="VWA_2"/>
    <property type="match status" value="1"/>
</dbReference>
<evidence type="ECO:0000259" key="2">
    <source>
        <dbReference type="PROSITE" id="PS50234"/>
    </source>
</evidence>
<keyword evidence="4" id="KW-1185">Reference proteome</keyword>
<feature type="region of interest" description="Disordered" evidence="1">
    <location>
        <begin position="217"/>
        <end position="237"/>
    </location>
</feature>
<dbReference type="PROSITE" id="PS50234">
    <property type="entry name" value="VWFA"/>
    <property type="match status" value="1"/>
</dbReference>
<sequence length="587" mass="61968">MEDGAGADRLQALGMLASALAGRAVAVAGLPPGEPAWTDGQTIHVDAAAAPRAQLKAVAVQASMIAAGSLEPDVVGALVRRRKLAKRYLSVEGHRALVANAPLLPSVLASLGDRDIAGRSDSPDASLDIAARRGALEDPPPGFGVIRAAKVIAACAGVAKQDEEEKAGHVPRRNGATQLDELDDGEVDDSDDPDLFTSPVGGGGFIGKWLKKMLSSARKTGSGGGPPGADNPTHRISSGKRGAYAVASLASTSGDDGDADHDGQTAADGVRYPEWDVARKSYRPAWCTVREVEPQIKGSATQAIDDAIGVRRPLSRLGMGLHRRHRQSQGDDIDIDAAVEARVEVRAGSVPDEAVYLDSLRRRRDLSVLLLLDVSGSSGEPGTAGRTVHEQQRAAVANLTVALHDLGDRVALYAYYSQGRRAVSMVPVKRFDDQLNSQVIRRLNSLEPGAYSRLGAAIRHGSATLEARGGTSRRLLVVLSDGLAYDHGYERAYGAADARRALTEARRRGTGCVCLTIGAGTDVLLLRRVFGSTAHATIARPDQLAGVIGPLFRSALRSAEVRRRLSVMPSPRTQLARENVNTARQST</sequence>
<dbReference type="PANTHER" id="PTHR41248:SF1">
    <property type="entry name" value="NORD PROTEIN"/>
    <property type="match status" value="1"/>
</dbReference>
<dbReference type="InterPro" id="IPR051928">
    <property type="entry name" value="NorD/CobT"/>
</dbReference>